<dbReference type="Pfam" id="PF05345">
    <property type="entry name" value="He_PIG"/>
    <property type="match status" value="1"/>
</dbReference>
<evidence type="ECO:0000313" key="2">
    <source>
        <dbReference type="Proteomes" id="UP000244810"/>
    </source>
</evidence>
<dbReference type="OrthoDB" id="6001060at2"/>
<organism evidence="1 2">
    <name type="scientific">Pararhodobacter aggregans</name>
    <dbReference type="NCBI Taxonomy" id="404875"/>
    <lineage>
        <taxon>Bacteria</taxon>
        <taxon>Pseudomonadati</taxon>
        <taxon>Pseudomonadota</taxon>
        <taxon>Alphaproteobacteria</taxon>
        <taxon>Rhodobacterales</taxon>
        <taxon>Paracoccaceae</taxon>
        <taxon>Pararhodobacter</taxon>
    </lineage>
</organism>
<proteinExistence type="predicted"/>
<dbReference type="Gene3D" id="4.10.410.40">
    <property type="match status" value="1"/>
</dbReference>
<dbReference type="GO" id="GO:0016020">
    <property type="term" value="C:membrane"/>
    <property type="evidence" value="ECO:0007669"/>
    <property type="project" value="InterPro"/>
</dbReference>
<protein>
    <submittedName>
        <fullName evidence="1">Uncharacterized protein</fullName>
    </submittedName>
</protein>
<sequence length="249" mass="25714">MSINSTAGALVDIGPATTTAATMADFQAYGPADWLDIGLVEDLGELGGEAEQLLFKAIGEKATRRLKGTPDYGSMELVLGRDPLNRGQQELQTAFRDHRPYAFRVRLEDAPVGGTPSTFYFRAMVSSFRHQLGAENNITRTNVALGIDGEVFEVPAALGLNFSPVMGALTAGEEGTVYAGVTIAATGGTGTASYAVTDGNLPPGLSLNASTGAISGTPTTAGTYNFTITATYSTSGTGAAVYSITVDPA</sequence>
<reference evidence="1 2" key="1">
    <citation type="journal article" date="2011" name="Syst. Appl. Microbiol.">
        <title>Defluviimonas denitrificans gen. nov., sp. nov., and Pararhodobacter aggregans gen. nov., sp. nov., non-phototrophic Rhodobacteraceae from the biofilter of a marine aquaculture.</title>
        <authorList>
            <person name="Foesel B.U."/>
            <person name="Drake H.L."/>
            <person name="Schramm A."/>
        </authorList>
    </citation>
    <scope>NUCLEOTIDE SEQUENCE [LARGE SCALE GENOMIC DNA]</scope>
    <source>
        <strain evidence="1 2">D1-19</strain>
    </source>
</reference>
<keyword evidence="2" id="KW-1185">Reference proteome</keyword>
<evidence type="ECO:0000313" key="1">
    <source>
        <dbReference type="EMBL" id="PVE48944.1"/>
    </source>
</evidence>
<dbReference type="GO" id="GO:0005509">
    <property type="term" value="F:calcium ion binding"/>
    <property type="evidence" value="ECO:0007669"/>
    <property type="project" value="InterPro"/>
</dbReference>
<name>A0A2T7UWD7_9RHOB</name>
<dbReference type="AlphaFoldDB" id="A0A2T7UWD7"/>
<dbReference type="Gene3D" id="2.60.40.10">
    <property type="entry name" value="Immunoglobulins"/>
    <property type="match status" value="1"/>
</dbReference>
<dbReference type="EMBL" id="QDDR01000001">
    <property type="protein sequence ID" value="PVE48944.1"/>
    <property type="molecule type" value="Genomic_DNA"/>
</dbReference>
<comment type="caution">
    <text evidence="1">The sequence shown here is derived from an EMBL/GenBank/DDBJ whole genome shotgun (WGS) entry which is preliminary data.</text>
</comment>
<dbReference type="Proteomes" id="UP000244810">
    <property type="component" value="Unassembled WGS sequence"/>
</dbReference>
<dbReference type="InterPro" id="IPR013783">
    <property type="entry name" value="Ig-like_fold"/>
</dbReference>
<dbReference type="SUPFAM" id="SSF49313">
    <property type="entry name" value="Cadherin-like"/>
    <property type="match status" value="1"/>
</dbReference>
<accession>A0A2T7UWD7</accession>
<dbReference type="InterPro" id="IPR015919">
    <property type="entry name" value="Cadherin-like_sf"/>
</dbReference>
<dbReference type="RefSeq" id="WP_107749450.1">
    <property type="nucleotide sequence ID" value="NZ_QBKF01000001.1"/>
</dbReference>
<gene>
    <name evidence="1" type="ORF">DDE23_00620</name>
</gene>